<organism evidence="9 10">
    <name type="scientific">Paraprevotella xylaniphila YIT 11841</name>
    <dbReference type="NCBI Taxonomy" id="762982"/>
    <lineage>
        <taxon>Bacteria</taxon>
        <taxon>Pseudomonadati</taxon>
        <taxon>Bacteroidota</taxon>
        <taxon>Bacteroidia</taxon>
        <taxon>Bacteroidales</taxon>
        <taxon>Prevotellaceae</taxon>
        <taxon>Paraprevotella</taxon>
    </lineage>
</organism>
<comment type="caution">
    <text evidence="9">The sequence shown here is derived from an EMBL/GenBank/DDBJ whole genome shotgun (WGS) entry which is preliminary data.</text>
</comment>
<evidence type="ECO:0000256" key="4">
    <source>
        <dbReference type="ARBA" id="ARBA00022723"/>
    </source>
</evidence>
<evidence type="ECO:0000256" key="6">
    <source>
        <dbReference type="ARBA" id="ARBA00023014"/>
    </source>
</evidence>
<dbReference type="InterPro" id="IPR007197">
    <property type="entry name" value="rSAM"/>
</dbReference>
<dbReference type="CDD" id="cd01335">
    <property type="entry name" value="Radical_SAM"/>
    <property type="match status" value="1"/>
</dbReference>
<dbReference type="PIRSF" id="PIRSF000368">
    <property type="entry name" value="NrdG"/>
    <property type="match status" value="1"/>
</dbReference>
<dbReference type="Proteomes" id="UP000005546">
    <property type="component" value="Unassembled WGS sequence"/>
</dbReference>
<accession>F3QTE8</accession>
<evidence type="ECO:0000259" key="8">
    <source>
        <dbReference type="PROSITE" id="PS51918"/>
    </source>
</evidence>
<dbReference type="InterPro" id="IPR058240">
    <property type="entry name" value="rSAM_sf"/>
</dbReference>
<dbReference type="STRING" id="762982.HMPREF9442_01465"/>
<name>F3QTE8_9BACT</name>
<dbReference type="PROSITE" id="PS51918">
    <property type="entry name" value="RADICAL_SAM"/>
    <property type="match status" value="1"/>
</dbReference>
<keyword evidence="7" id="KW-0560">Oxidoreductase</keyword>
<dbReference type="EMBL" id="AFBR01000036">
    <property type="protein sequence ID" value="EGG54673.1"/>
    <property type="molecule type" value="Genomic_DNA"/>
</dbReference>
<keyword evidence="4" id="KW-0479">Metal-binding</keyword>
<keyword evidence="5" id="KW-0408">Iron</keyword>
<dbReference type="Gene3D" id="3.20.20.70">
    <property type="entry name" value="Aldolase class I"/>
    <property type="match status" value="1"/>
</dbReference>
<dbReference type="eggNOG" id="COG0602">
    <property type="taxonomic scope" value="Bacteria"/>
</dbReference>
<dbReference type="GO" id="GO:0043365">
    <property type="term" value="F:[formate-C-acetyltransferase]-activating enzyme activity"/>
    <property type="evidence" value="ECO:0007669"/>
    <property type="project" value="InterPro"/>
</dbReference>
<dbReference type="NCBIfam" id="TIGR02491">
    <property type="entry name" value="NrdG"/>
    <property type="match status" value="1"/>
</dbReference>
<evidence type="ECO:0000256" key="7">
    <source>
        <dbReference type="PIRNR" id="PIRNR000368"/>
    </source>
</evidence>
<dbReference type="EC" id="1.97.1.-" evidence="7"/>
<dbReference type="SFLD" id="SFLDF00299">
    <property type="entry name" value="anaerobic_ribonucleoside-triph"/>
    <property type="match status" value="1"/>
</dbReference>
<dbReference type="InterPro" id="IPR013785">
    <property type="entry name" value="Aldolase_TIM"/>
</dbReference>
<dbReference type="PANTHER" id="PTHR30352">
    <property type="entry name" value="PYRUVATE FORMATE-LYASE-ACTIVATING ENZYME"/>
    <property type="match status" value="1"/>
</dbReference>
<keyword evidence="6" id="KW-0411">Iron-sulfur</keyword>
<sequence>MISVIKIVEDTTVDGPGFRTTVYAAGCPNACPGCHNPQSWDIGAGILMTTEEIMQVIRADEFADVTFSGGDPMFQPEGFAELAEAVKRETGKNIWCYTGYKFERLLHDRRQAELLQYIDVLVDGPYVESLRDRDALFRGSRNQRLIDVQASLREGEVVLYAQ</sequence>
<comment type="function">
    <text evidence="7">Activation of anaerobic ribonucleoside-triphosphate reductase under anaerobic conditions by generation of an organic free radical, using S-adenosylmethionine and reduced flavodoxin as cosubstrates to produce 5'-deoxy-adenosine.</text>
</comment>
<dbReference type="InterPro" id="IPR034457">
    <property type="entry name" value="Organic_radical-activating"/>
</dbReference>
<comment type="similarity">
    <text evidence="7">Belongs to the organic radical-activating enzymes family.</text>
</comment>
<comment type="cofactor">
    <cofactor evidence="1">
        <name>[4Fe-4S] cluster</name>
        <dbReference type="ChEBI" id="CHEBI:49883"/>
    </cofactor>
</comment>
<dbReference type="InterPro" id="IPR012837">
    <property type="entry name" value="NrdG"/>
</dbReference>
<keyword evidence="2" id="KW-0004">4Fe-4S</keyword>
<dbReference type="SFLD" id="SFLDG01066">
    <property type="entry name" value="organic_radical-activating_enz"/>
    <property type="match status" value="1"/>
</dbReference>
<reference evidence="9 10" key="1">
    <citation type="submission" date="2011-02" db="EMBL/GenBank/DDBJ databases">
        <authorList>
            <person name="Weinstock G."/>
            <person name="Sodergren E."/>
            <person name="Clifton S."/>
            <person name="Fulton L."/>
            <person name="Fulton B."/>
            <person name="Courtney L."/>
            <person name="Fronick C."/>
            <person name="Harrison M."/>
            <person name="Strong C."/>
            <person name="Farmer C."/>
            <person name="Delahaunty K."/>
            <person name="Markovic C."/>
            <person name="Hall O."/>
            <person name="Minx P."/>
            <person name="Tomlinson C."/>
            <person name="Mitreva M."/>
            <person name="Hou S."/>
            <person name="Chen J."/>
            <person name="Wollam A."/>
            <person name="Pepin K.H."/>
            <person name="Johnson M."/>
            <person name="Bhonagiri V."/>
            <person name="Zhang X."/>
            <person name="Suruliraj S."/>
            <person name="Warren W."/>
            <person name="Chinwalla A."/>
            <person name="Mardis E.R."/>
            <person name="Wilson R.K."/>
        </authorList>
    </citation>
    <scope>NUCLEOTIDE SEQUENCE [LARGE SCALE GENOMIC DNA]</scope>
    <source>
        <strain evidence="9 10">YIT 11841</strain>
    </source>
</reference>
<dbReference type="SFLD" id="SFLDS00029">
    <property type="entry name" value="Radical_SAM"/>
    <property type="match status" value="1"/>
</dbReference>
<dbReference type="Pfam" id="PF13353">
    <property type="entry name" value="Fer4_12"/>
    <property type="match status" value="1"/>
</dbReference>
<evidence type="ECO:0000313" key="9">
    <source>
        <dbReference type="EMBL" id="EGG54673.1"/>
    </source>
</evidence>
<dbReference type="PANTHER" id="PTHR30352:SF2">
    <property type="entry name" value="ANAEROBIC RIBONUCLEOSIDE-TRIPHOSPHATE REDUCTASE-ACTIVATING PROTEIN"/>
    <property type="match status" value="1"/>
</dbReference>
<dbReference type="GO" id="GO:0051539">
    <property type="term" value="F:4 iron, 4 sulfur cluster binding"/>
    <property type="evidence" value="ECO:0007669"/>
    <property type="project" value="UniProtKB-KW"/>
</dbReference>
<evidence type="ECO:0000256" key="3">
    <source>
        <dbReference type="ARBA" id="ARBA00022691"/>
    </source>
</evidence>
<dbReference type="OrthoDB" id="9782387at2"/>
<dbReference type="GO" id="GO:0046872">
    <property type="term" value="F:metal ion binding"/>
    <property type="evidence" value="ECO:0007669"/>
    <property type="project" value="UniProtKB-KW"/>
</dbReference>
<dbReference type="GO" id="GO:0004748">
    <property type="term" value="F:ribonucleoside-diphosphate reductase activity, thioredoxin disulfide as acceptor"/>
    <property type="evidence" value="ECO:0007669"/>
    <property type="project" value="TreeGrafter"/>
</dbReference>
<dbReference type="SUPFAM" id="SSF102114">
    <property type="entry name" value="Radical SAM enzymes"/>
    <property type="match status" value="1"/>
</dbReference>
<proteinExistence type="inferred from homology"/>
<keyword evidence="10" id="KW-1185">Reference proteome</keyword>
<keyword evidence="3" id="KW-0949">S-adenosyl-L-methionine</keyword>
<evidence type="ECO:0000313" key="10">
    <source>
        <dbReference type="Proteomes" id="UP000005546"/>
    </source>
</evidence>
<feature type="domain" description="Radical SAM core" evidence="8">
    <location>
        <begin position="13"/>
        <end position="162"/>
    </location>
</feature>
<evidence type="ECO:0000256" key="2">
    <source>
        <dbReference type="ARBA" id="ARBA00022485"/>
    </source>
</evidence>
<evidence type="ECO:0000256" key="5">
    <source>
        <dbReference type="ARBA" id="ARBA00023004"/>
    </source>
</evidence>
<dbReference type="HOGENOM" id="CLU_089926_0_0_10"/>
<protein>
    <recommendedName>
        <fullName evidence="7">Anaerobic ribonucleoside-triphosphate reductase-activating protein</fullName>
        <ecNumber evidence="7">1.97.1.-</ecNumber>
    </recommendedName>
</protein>
<gene>
    <name evidence="9" type="ORF">HMPREF9442_01465</name>
</gene>
<evidence type="ECO:0000256" key="1">
    <source>
        <dbReference type="ARBA" id="ARBA00001966"/>
    </source>
</evidence>
<dbReference type="AlphaFoldDB" id="F3QTE8"/>
<dbReference type="RefSeq" id="WP_008626577.1">
    <property type="nucleotide sequence ID" value="NZ_GL883837.1"/>
</dbReference>
<dbReference type="SFLD" id="SFLDG01063">
    <property type="entry name" value="activating_enzymes__group_1"/>
    <property type="match status" value="1"/>
</dbReference>